<evidence type="ECO:0000313" key="9">
    <source>
        <dbReference type="EMBL" id="SHH94572.1"/>
    </source>
</evidence>
<dbReference type="RefSeq" id="WP_073386402.1">
    <property type="nucleotide sequence ID" value="NZ_FQXK01000009.1"/>
</dbReference>
<evidence type="ECO:0000256" key="1">
    <source>
        <dbReference type="ARBA" id="ARBA00004651"/>
    </source>
</evidence>
<dbReference type="GO" id="GO:0032217">
    <property type="term" value="F:riboflavin transmembrane transporter activity"/>
    <property type="evidence" value="ECO:0007669"/>
    <property type="project" value="InterPro"/>
</dbReference>
<comment type="similarity">
    <text evidence="2">Belongs to the prokaryotic riboflavin transporter (P-RFT) (TC 2.A.87) family.</text>
</comment>
<feature type="transmembrane region" description="Helical" evidence="8">
    <location>
        <begin position="87"/>
        <end position="111"/>
    </location>
</feature>
<dbReference type="Pfam" id="PF12822">
    <property type="entry name" value="ECF_trnsprt"/>
    <property type="match status" value="1"/>
</dbReference>
<evidence type="ECO:0000256" key="6">
    <source>
        <dbReference type="ARBA" id="ARBA00022989"/>
    </source>
</evidence>
<keyword evidence="3" id="KW-0813">Transport</keyword>
<evidence type="ECO:0000256" key="2">
    <source>
        <dbReference type="ARBA" id="ARBA00005540"/>
    </source>
</evidence>
<keyword evidence="7 8" id="KW-0472">Membrane</keyword>
<dbReference type="STRING" id="1121131.SAMN02745229_01278"/>
<name>A0A1M5X4Q0_BUTFI</name>
<evidence type="ECO:0000256" key="7">
    <source>
        <dbReference type="ARBA" id="ARBA00023136"/>
    </source>
</evidence>
<reference evidence="10" key="1">
    <citation type="submission" date="2016-11" db="EMBL/GenBank/DDBJ databases">
        <authorList>
            <person name="Varghese N."/>
            <person name="Submissions S."/>
        </authorList>
    </citation>
    <scope>NUCLEOTIDE SEQUENCE [LARGE SCALE GENOMIC DNA]</scope>
    <source>
        <strain evidence="10">DSM 3071</strain>
    </source>
</reference>
<dbReference type="PANTHER" id="PTHR38438:SF1">
    <property type="entry name" value="RIBOFLAVIN TRANSPORTER RIBU"/>
    <property type="match status" value="1"/>
</dbReference>
<dbReference type="OrthoDB" id="9809216at2"/>
<proteinExistence type="inferred from homology"/>
<feature type="transmembrane region" description="Helical" evidence="8">
    <location>
        <begin position="54"/>
        <end position="75"/>
    </location>
</feature>
<comment type="subcellular location">
    <subcellularLocation>
        <location evidence="1">Cell membrane</location>
        <topology evidence="1">Multi-pass membrane protein</topology>
    </subcellularLocation>
</comment>
<dbReference type="AlphaFoldDB" id="A0A1M5X4Q0"/>
<evidence type="ECO:0000256" key="3">
    <source>
        <dbReference type="ARBA" id="ARBA00022448"/>
    </source>
</evidence>
<feature type="transmembrane region" description="Helical" evidence="8">
    <location>
        <begin position="123"/>
        <end position="145"/>
    </location>
</feature>
<dbReference type="GeneID" id="89510340"/>
<dbReference type="InterPro" id="IPR025720">
    <property type="entry name" value="RibU"/>
</dbReference>
<feature type="transmembrane region" description="Helical" evidence="8">
    <location>
        <begin position="12"/>
        <end position="33"/>
    </location>
</feature>
<evidence type="ECO:0000313" key="10">
    <source>
        <dbReference type="Proteomes" id="UP000184278"/>
    </source>
</evidence>
<keyword evidence="10" id="KW-1185">Reference proteome</keyword>
<keyword evidence="5 8" id="KW-0812">Transmembrane</keyword>
<evidence type="ECO:0000256" key="5">
    <source>
        <dbReference type="ARBA" id="ARBA00022692"/>
    </source>
</evidence>
<dbReference type="InterPro" id="IPR024529">
    <property type="entry name" value="ECF_trnsprt_substrate-spec"/>
</dbReference>
<evidence type="ECO:0000256" key="8">
    <source>
        <dbReference type="SAM" id="Phobius"/>
    </source>
</evidence>
<sequence>MNNGLLKSISENTGYVAGFAIIIVIAFVISIICEKIAQKINKTNEPMFSTRKMVVIGLFAAISLVLMMFEIPLPFAPYFYKFDLSDLPALIAAFAFGPMTGVMIELIKILLELVIRGTQTAFVGELANFVIGCCFILPATIIYSFRKTRTMALISCLVGTLTITIVGSLLNVYFLLPAYAALWGAPIESFVAEGTAVNSNVTSVWTMVLYCVVPLNLIKGGIDSIITVFVYKRISVVLKNITFVYKKQLSK</sequence>
<gene>
    <name evidence="9" type="ORF">SAMN02745229_01278</name>
</gene>
<keyword evidence="4" id="KW-1003">Cell membrane</keyword>
<dbReference type="PANTHER" id="PTHR38438">
    <property type="entry name" value="RIBOFLAVIN TRANSPORTER RIBU"/>
    <property type="match status" value="1"/>
</dbReference>
<dbReference type="Proteomes" id="UP000184278">
    <property type="component" value="Unassembled WGS sequence"/>
</dbReference>
<accession>A0A1M5X4Q0</accession>
<protein>
    <submittedName>
        <fullName evidence="9">Riboflavin transporter FmnP</fullName>
    </submittedName>
</protein>
<dbReference type="GO" id="GO:0005886">
    <property type="term" value="C:plasma membrane"/>
    <property type="evidence" value="ECO:0007669"/>
    <property type="project" value="UniProtKB-SubCell"/>
</dbReference>
<keyword evidence="6 8" id="KW-1133">Transmembrane helix</keyword>
<feature type="transmembrane region" description="Helical" evidence="8">
    <location>
        <begin position="151"/>
        <end position="176"/>
    </location>
</feature>
<dbReference type="Gene3D" id="1.10.1760.20">
    <property type="match status" value="1"/>
</dbReference>
<dbReference type="EMBL" id="FQXK01000009">
    <property type="protein sequence ID" value="SHH94572.1"/>
    <property type="molecule type" value="Genomic_DNA"/>
</dbReference>
<organism evidence="9 10">
    <name type="scientific">Butyrivibrio fibrisolvens DSM 3071</name>
    <dbReference type="NCBI Taxonomy" id="1121131"/>
    <lineage>
        <taxon>Bacteria</taxon>
        <taxon>Bacillati</taxon>
        <taxon>Bacillota</taxon>
        <taxon>Clostridia</taxon>
        <taxon>Lachnospirales</taxon>
        <taxon>Lachnospiraceae</taxon>
        <taxon>Butyrivibrio</taxon>
    </lineage>
</organism>
<evidence type="ECO:0000256" key="4">
    <source>
        <dbReference type="ARBA" id="ARBA00022475"/>
    </source>
</evidence>